<evidence type="ECO:0000313" key="2">
    <source>
        <dbReference type="Proteomes" id="UP001066276"/>
    </source>
</evidence>
<dbReference type="EMBL" id="JANPWB010000007">
    <property type="protein sequence ID" value="KAJ1170592.1"/>
    <property type="molecule type" value="Genomic_DNA"/>
</dbReference>
<dbReference type="PANTHER" id="PTHR33198">
    <property type="entry name" value="ANK_REP_REGION DOMAIN-CONTAINING PROTEIN-RELATED"/>
    <property type="match status" value="1"/>
</dbReference>
<dbReference type="Proteomes" id="UP001066276">
    <property type="component" value="Chromosome 4_1"/>
</dbReference>
<keyword evidence="2" id="KW-1185">Reference proteome</keyword>
<protein>
    <submittedName>
        <fullName evidence="1">Uncharacterized protein</fullName>
    </submittedName>
</protein>
<dbReference type="AlphaFoldDB" id="A0AAV7T2G2"/>
<accession>A0AAV7T2G2</accession>
<reference evidence="1" key="1">
    <citation type="journal article" date="2022" name="bioRxiv">
        <title>Sequencing and chromosome-scale assembly of the giantPleurodeles waltlgenome.</title>
        <authorList>
            <person name="Brown T."/>
            <person name="Elewa A."/>
            <person name="Iarovenko S."/>
            <person name="Subramanian E."/>
            <person name="Araus A.J."/>
            <person name="Petzold A."/>
            <person name="Susuki M."/>
            <person name="Suzuki K.-i.T."/>
            <person name="Hayashi T."/>
            <person name="Toyoda A."/>
            <person name="Oliveira C."/>
            <person name="Osipova E."/>
            <person name="Leigh N.D."/>
            <person name="Simon A."/>
            <person name="Yun M.H."/>
        </authorList>
    </citation>
    <scope>NUCLEOTIDE SEQUENCE</scope>
    <source>
        <strain evidence="1">20211129_DDA</strain>
        <tissue evidence="1">Liver</tissue>
    </source>
</reference>
<organism evidence="1 2">
    <name type="scientific">Pleurodeles waltl</name>
    <name type="common">Iberian ribbed newt</name>
    <dbReference type="NCBI Taxonomy" id="8319"/>
    <lineage>
        <taxon>Eukaryota</taxon>
        <taxon>Metazoa</taxon>
        <taxon>Chordata</taxon>
        <taxon>Craniata</taxon>
        <taxon>Vertebrata</taxon>
        <taxon>Euteleostomi</taxon>
        <taxon>Amphibia</taxon>
        <taxon>Batrachia</taxon>
        <taxon>Caudata</taxon>
        <taxon>Salamandroidea</taxon>
        <taxon>Salamandridae</taxon>
        <taxon>Pleurodelinae</taxon>
        <taxon>Pleurodeles</taxon>
    </lineage>
</organism>
<gene>
    <name evidence="1" type="ORF">NDU88_002465</name>
</gene>
<proteinExistence type="predicted"/>
<name>A0AAV7T2G2_PLEWA</name>
<sequence>MGEGQPMNVYEMSLQMLEKHFTPKISVVFERHRFFSRVQGQDEDVMTYVAALRGLAVPCDFCDLCDSLIRDQIVRCTNNKKVKEKLLSIVPSLEESTHIARSMERSEAWIKEIETKSYMKDSNK</sequence>
<evidence type="ECO:0000313" key="1">
    <source>
        <dbReference type="EMBL" id="KAJ1170592.1"/>
    </source>
</evidence>
<comment type="caution">
    <text evidence="1">The sequence shown here is derived from an EMBL/GenBank/DDBJ whole genome shotgun (WGS) entry which is preliminary data.</text>
</comment>